<name>A0A1D8EUZ3_9CAUD</name>
<protein>
    <submittedName>
        <fullName evidence="2">Uncharacterized protein</fullName>
    </submittedName>
</protein>
<proteinExistence type="predicted"/>
<evidence type="ECO:0000256" key="1">
    <source>
        <dbReference type="SAM" id="Phobius"/>
    </source>
</evidence>
<evidence type="ECO:0000313" key="2">
    <source>
        <dbReference type="EMBL" id="AOT24868.1"/>
    </source>
</evidence>
<dbReference type="Proteomes" id="UP000223831">
    <property type="component" value="Genome"/>
</dbReference>
<keyword evidence="1" id="KW-1133">Transmembrane helix</keyword>
<sequence>MTERDLPPLAVAVLPKPRKSRHPWQWCVCSALGLLALSQLFIGPLPSSSLALESGVMSVWLNVQTLVACALCLFATWVTDGWLRLGVEFAGQILAASVFGYYALITFARYGVADGLGLGLALTAGIALAATLRCREITRTMWRFRRAIVLSTEQAEQGER</sequence>
<keyword evidence="1" id="KW-0472">Membrane</keyword>
<reference evidence="2 3" key="1">
    <citation type="submission" date="2016-07" db="EMBL/GenBank/DDBJ databases">
        <authorList>
            <person name="Adam N."/>
            <person name="Zuma S.H."/>
            <person name="Shabalala X.C."/>
            <person name="Zuke Z.H."/>
            <person name="Mpangane S."/>
            <person name="Maenetje N."/>
            <person name="Lafia M."/>
            <person name="Tshabalala L.M."/>
            <person name="Zwane T.C."/>
            <person name="Garlena R.A."/>
            <person name="Russell D.A."/>
            <person name="Bowman C.A."/>
            <person name="Rubin E."/>
            <person name="Larsen M.H."/>
            <person name="Guerrero C.A."/>
            <person name="Jacobs-Sera D."/>
            <person name="Hatfull G.F."/>
        </authorList>
    </citation>
    <scope>NUCLEOTIDE SEQUENCE [LARGE SCALE GENOMIC DNA]</scope>
</reference>
<accession>A0A1D8EUZ3</accession>
<keyword evidence="1" id="KW-0812">Transmembrane</keyword>
<organism evidence="2 3">
    <name type="scientific">Mycobacterium phage Nazo</name>
    <dbReference type="NCBI Taxonomy" id="1897547"/>
    <lineage>
        <taxon>Viruses</taxon>
        <taxon>Duplodnaviria</taxon>
        <taxon>Heunggongvirae</taxon>
        <taxon>Uroviricota</taxon>
        <taxon>Caudoviricetes</taxon>
        <taxon>Pclasvirinae</taxon>
        <taxon>Bignuzvirus</taxon>
        <taxon>Bignuzvirus bignuz</taxon>
    </lineage>
</organism>
<feature type="transmembrane region" description="Helical" evidence="1">
    <location>
        <begin position="57"/>
        <end position="77"/>
    </location>
</feature>
<gene>
    <name evidence="2" type="primary">29</name>
    <name evidence="2" type="ORF">PBI_NAZO_29</name>
</gene>
<feature type="transmembrane region" description="Helical" evidence="1">
    <location>
        <begin position="24"/>
        <end position="45"/>
    </location>
</feature>
<dbReference type="EMBL" id="KX641262">
    <property type="protein sequence ID" value="AOT24868.1"/>
    <property type="molecule type" value="Genomic_DNA"/>
</dbReference>
<feature type="transmembrane region" description="Helical" evidence="1">
    <location>
        <begin position="89"/>
        <end position="110"/>
    </location>
</feature>
<evidence type="ECO:0000313" key="3">
    <source>
        <dbReference type="Proteomes" id="UP000223831"/>
    </source>
</evidence>
<feature type="transmembrane region" description="Helical" evidence="1">
    <location>
        <begin position="116"/>
        <end position="134"/>
    </location>
</feature>